<protein>
    <submittedName>
        <fullName evidence="3">Uncharacterized protein</fullName>
    </submittedName>
</protein>
<dbReference type="Proteomes" id="UP001500752">
    <property type="component" value="Unassembled WGS sequence"/>
</dbReference>
<dbReference type="EMBL" id="BAABEO010000019">
    <property type="protein sequence ID" value="GAA3689356.1"/>
    <property type="molecule type" value="Genomic_DNA"/>
</dbReference>
<organism evidence="3 4">
    <name type="scientific">Arthrobacter ginkgonis</name>
    <dbReference type="NCBI Taxonomy" id="1630594"/>
    <lineage>
        <taxon>Bacteria</taxon>
        <taxon>Bacillati</taxon>
        <taxon>Actinomycetota</taxon>
        <taxon>Actinomycetes</taxon>
        <taxon>Micrococcales</taxon>
        <taxon>Micrococcaceae</taxon>
        <taxon>Arthrobacter</taxon>
    </lineage>
</organism>
<evidence type="ECO:0000256" key="1">
    <source>
        <dbReference type="SAM" id="MobiDB-lite"/>
    </source>
</evidence>
<feature type="transmembrane region" description="Helical" evidence="2">
    <location>
        <begin position="47"/>
        <end position="74"/>
    </location>
</feature>
<proteinExistence type="predicted"/>
<comment type="caution">
    <text evidence="3">The sequence shown here is derived from an EMBL/GenBank/DDBJ whole genome shotgun (WGS) entry which is preliminary data.</text>
</comment>
<evidence type="ECO:0000256" key="2">
    <source>
        <dbReference type="SAM" id="Phobius"/>
    </source>
</evidence>
<feature type="transmembrane region" description="Helical" evidence="2">
    <location>
        <begin position="111"/>
        <end position="131"/>
    </location>
</feature>
<keyword evidence="2" id="KW-1133">Transmembrane helix</keyword>
<sequence length="161" mass="15963">MNARTIRSAADRVMWLVPVAALAGGVLGPLTYLLFDAEGAPLEVVAGVAGFGAVLGFTVGIFSGVLAAAPAWLLLRARLPVAWAALAAGAGAASPPALLSSLCGTTGQAPRLQDVLVLAVAILGAAGFVAWSQSVARTQNRPAGPRAGGPAGLDRETAAGR</sequence>
<feature type="region of interest" description="Disordered" evidence="1">
    <location>
        <begin position="139"/>
        <end position="161"/>
    </location>
</feature>
<gene>
    <name evidence="3" type="ORF">GCM10023081_28520</name>
</gene>
<dbReference type="RefSeq" id="WP_345151703.1">
    <property type="nucleotide sequence ID" value="NZ_BAABEO010000019.1"/>
</dbReference>
<keyword evidence="4" id="KW-1185">Reference proteome</keyword>
<feature type="transmembrane region" description="Helical" evidence="2">
    <location>
        <begin position="81"/>
        <end position="99"/>
    </location>
</feature>
<keyword evidence="2" id="KW-0472">Membrane</keyword>
<accession>A0ABP7CF86</accession>
<evidence type="ECO:0000313" key="4">
    <source>
        <dbReference type="Proteomes" id="UP001500752"/>
    </source>
</evidence>
<evidence type="ECO:0000313" key="3">
    <source>
        <dbReference type="EMBL" id="GAA3689356.1"/>
    </source>
</evidence>
<keyword evidence="2" id="KW-0812">Transmembrane</keyword>
<feature type="transmembrane region" description="Helical" evidence="2">
    <location>
        <begin position="12"/>
        <end position="35"/>
    </location>
</feature>
<reference evidence="4" key="1">
    <citation type="journal article" date="2019" name="Int. J. Syst. Evol. Microbiol.">
        <title>The Global Catalogue of Microorganisms (GCM) 10K type strain sequencing project: providing services to taxonomists for standard genome sequencing and annotation.</title>
        <authorList>
            <consortium name="The Broad Institute Genomics Platform"/>
            <consortium name="The Broad Institute Genome Sequencing Center for Infectious Disease"/>
            <person name="Wu L."/>
            <person name="Ma J."/>
        </authorList>
    </citation>
    <scope>NUCLEOTIDE SEQUENCE [LARGE SCALE GENOMIC DNA]</scope>
    <source>
        <strain evidence="4">JCM 30742</strain>
    </source>
</reference>
<name>A0ABP7CF86_9MICC</name>